<organism evidence="1">
    <name type="scientific">Siphoviridae sp. ctoic9</name>
    <dbReference type="NCBI Taxonomy" id="2825671"/>
    <lineage>
        <taxon>Viruses</taxon>
        <taxon>Duplodnaviria</taxon>
        <taxon>Heunggongvirae</taxon>
        <taxon>Uroviricota</taxon>
        <taxon>Caudoviricetes</taxon>
    </lineage>
</organism>
<dbReference type="EMBL" id="BK015608">
    <property type="protein sequence ID" value="DAE15598.1"/>
    <property type="molecule type" value="Genomic_DNA"/>
</dbReference>
<accession>A0A8S5Q882</accession>
<proteinExistence type="predicted"/>
<evidence type="ECO:0000313" key="1">
    <source>
        <dbReference type="EMBL" id="DAE15598.1"/>
    </source>
</evidence>
<name>A0A8S5Q882_9CAUD</name>
<protein>
    <submittedName>
        <fullName evidence="1">Uncharacterized protein</fullName>
    </submittedName>
</protein>
<reference evidence="1" key="1">
    <citation type="journal article" date="2021" name="Proc. Natl. Acad. Sci. U.S.A.">
        <title>A Catalog of Tens of Thousands of Viruses from Human Metagenomes Reveals Hidden Associations with Chronic Diseases.</title>
        <authorList>
            <person name="Tisza M.J."/>
            <person name="Buck C.B."/>
        </authorList>
    </citation>
    <scope>NUCLEOTIDE SEQUENCE</scope>
    <source>
        <strain evidence="1">Ctoic9</strain>
    </source>
</reference>
<sequence>MSYSLCLECMGEVVLLWWGAPCSPEFVAPV</sequence>